<evidence type="ECO:0000256" key="1">
    <source>
        <dbReference type="ARBA" id="ARBA00006643"/>
    </source>
</evidence>
<feature type="repeat" description="PPR" evidence="3">
    <location>
        <begin position="151"/>
        <end position="185"/>
    </location>
</feature>
<evidence type="ECO:0000313" key="6">
    <source>
        <dbReference type="Proteomes" id="UP001168098"/>
    </source>
</evidence>
<dbReference type="Proteomes" id="UP001168098">
    <property type="component" value="Unassembled WGS sequence"/>
</dbReference>
<dbReference type="FunFam" id="1.25.40.10:FF:000679">
    <property type="entry name" value="Pentatricopeptide repeat-containing protein At5g03800"/>
    <property type="match status" value="1"/>
</dbReference>
<dbReference type="InterPro" id="IPR011990">
    <property type="entry name" value="TPR-like_helical_dom_sf"/>
</dbReference>
<keyword evidence="6" id="KW-1185">Reference proteome</keyword>
<evidence type="ECO:0000256" key="3">
    <source>
        <dbReference type="PROSITE-ProRule" id="PRU00708"/>
    </source>
</evidence>
<evidence type="ECO:0000313" key="5">
    <source>
        <dbReference type="EMBL" id="KAJ9673728.1"/>
    </source>
</evidence>
<accession>A0AA38YNH7</accession>
<feature type="repeat" description="PPR" evidence="3">
    <location>
        <begin position="458"/>
        <end position="492"/>
    </location>
</feature>
<protein>
    <recommendedName>
        <fullName evidence="4">DYW domain-containing protein</fullName>
    </recommendedName>
</protein>
<name>A0AA38YNH7_VITRO</name>
<dbReference type="PANTHER" id="PTHR47926:SF421">
    <property type="entry name" value="DYW DOMAIN-CONTAINING PROTEIN"/>
    <property type="match status" value="1"/>
</dbReference>
<keyword evidence="2" id="KW-0677">Repeat</keyword>
<dbReference type="GO" id="GO:0008270">
    <property type="term" value="F:zinc ion binding"/>
    <property type="evidence" value="ECO:0007669"/>
    <property type="project" value="InterPro"/>
</dbReference>
<dbReference type="Gene3D" id="1.25.40.10">
    <property type="entry name" value="Tetratricopeptide repeat domain"/>
    <property type="match status" value="5"/>
</dbReference>
<dbReference type="FunFam" id="1.25.40.10:FF:000378">
    <property type="entry name" value="Pentatricopeptide repeat-containing protein mitochondrial"/>
    <property type="match status" value="1"/>
</dbReference>
<feature type="repeat" description="PPR" evidence="3">
    <location>
        <begin position="252"/>
        <end position="286"/>
    </location>
</feature>
<gene>
    <name evidence="5" type="ORF">PVL29_023344</name>
</gene>
<dbReference type="AlphaFoldDB" id="A0AA38YNH7"/>
<feature type="domain" description="DYW" evidence="4">
    <location>
        <begin position="934"/>
        <end position="1013"/>
    </location>
</feature>
<dbReference type="InterPro" id="IPR002885">
    <property type="entry name" value="PPR_rpt"/>
</dbReference>
<dbReference type="Pfam" id="PF13041">
    <property type="entry name" value="PPR_2"/>
    <property type="match status" value="3"/>
</dbReference>
<comment type="similarity">
    <text evidence="1">Belongs to the PPR family. PCMP-H subfamily.</text>
</comment>
<feature type="repeat" description="PPR" evidence="3">
    <location>
        <begin position="493"/>
        <end position="529"/>
    </location>
</feature>
<dbReference type="Pfam" id="PF20431">
    <property type="entry name" value="E_motif"/>
    <property type="match status" value="1"/>
</dbReference>
<evidence type="ECO:0000259" key="4">
    <source>
        <dbReference type="Pfam" id="PF14432"/>
    </source>
</evidence>
<dbReference type="Pfam" id="PF14432">
    <property type="entry name" value="DYW_deaminase"/>
    <property type="match status" value="1"/>
</dbReference>
<dbReference type="InterPro" id="IPR032867">
    <property type="entry name" value="DYW_dom"/>
</dbReference>
<proteinExistence type="inferred from homology"/>
<dbReference type="GO" id="GO:0003723">
    <property type="term" value="F:RNA binding"/>
    <property type="evidence" value="ECO:0007669"/>
    <property type="project" value="InterPro"/>
</dbReference>
<feature type="repeat" description="PPR" evidence="3">
    <location>
        <begin position="743"/>
        <end position="773"/>
    </location>
</feature>
<dbReference type="InterPro" id="IPR046960">
    <property type="entry name" value="PPR_At4g14850-like_plant"/>
</dbReference>
<dbReference type="Pfam" id="PF01535">
    <property type="entry name" value="PPR"/>
    <property type="match status" value="5"/>
</dbReference>
<reference evidence="5 6" key="1">
    <citation type="journal article" date="2023" name="BMC Biotechnol.">
        <title>Vitis rotundifolia cv Carlos genome sequencing.</title>
        <authorList>
            <person name="Huff M."/>
            <person name="Hulse-Kemp A."/>
            <person name="Scheffler B."/>
            <person name="Youngblood R."/>
            <person name="Simpson S."/>
            <person name="Babiker E."/>
            <person name="Staton M."/>
        </authorList>
    </citation>
    <scope>NUCLEOTIDE SEQUENCE [LARGE SCALE GENOMIC DNA]</scope>
    <source>
        <tissue evidence="5">Leaf</tissue>
    </source>
</reference>
<dbReference type="PANTHER" id="PTHR47926">
    <property type="entry name" value="PENTATRICOPEPTIDE REPEAT-CONTAINING PROTEIN"/>
    <property type="match status" value="1"/>
</dbReference>
<dbReference type="EMBL" id="JARBHA010000018">
    <property type="protein sequence ID" value="KAJ9673728.1"/>
    <property type="molecule type" value="Genomic_DNA"/>
</dbReference>
<feature type="repeat" description="PPR" evidence="3">
    <location>
        <begin position="606"/>
        <end position="640"/>
    </location>
</feature>
<dbReference type="GO" id="GO:0009451">
    <property type="term" value="P:RNA modification"/>
    <property type="evidence" value="ECO:0007669"/>
    <property type="project" value="InterPro"/>
</dbReference>
<evidence type="ECO:0000256" key="2">
    <source>
        <dbReference type="ARBA" id="ARBA00022737"/>
    </source>
</evidence>
<dbReference type="NCBIfam" id="TIGR00756">
    <property type="entry name" value="PPR"/>
    <property type="match status" value="9"/>
</dbReference>
<dbReference type="Pfam" id="PF13812">
    <property type="entry name" value="PPR_3"/>
    <property type="match status" value="1"/>
</dbReference>
<feature type="repeat" description="PPR" evidence="3">
    <location>
        <begin position="708"/>
        <end position="742"/>
    </location>
</feature>
<dbReference type="FunFam" id="1.25.40.10:FF:000344">
    <property type="entry name" value="Pentatricopeptide repeat-containing protein"/>
    <property type="match status" value="1"/>
</dbReference>
<comment type="caution">
    <text evidence="5">The sequence shown here is derived from an EMBL/GenBank/DDBJ whole genome shotgun (WGS) entry which is preliminary data.</text>
</comment>
<feature type="repeat" description="PPR" evidence="3">
    <location>
        <begin position="322"/>
        <end position="356"/>
    </location>
</feature>
<dbReference type="InterPro" id="IPR046848">
    <property type="entry name" value="E_motif"/>
</dbReference>
<sequence>MICAAMEILHSGSLPSHPFPSSPFSDTCFLHLSPHNRNFFPLPKSKFRVSTPRITGFKHSTVSNHIHPQTLLPSFVDTLTNSSPTEIGDSISLLNRCSTLSEFRQIHARIVKLNALKWKSSIGNKLVMLYSKNQWSLEDARKLLDEIPKRTVPAYAALIRSYCRSEQWDELFSVFRLMVYEGMFPDKYLVPTILKACSAMLLLRIGKMVHGFVIRKSVESDVFVGNALIHLYSNCGDLGSSRSVFDSMQERDVVSWTALISAYMEEGLLDEAKHIFHLMELDGVKPDLISWSALLSGFARNGEIDLALETLEEMRERGLQPSVNSWNGIISGCVQNGYLEDALDMFSRMLWYPEDPNIISVASILPACTGLKALRLGKAIHGIALKHGIFGNVYVEGSVIDMYSKCGYYDYAEKVFVKAENKNTAMWNEMIAAYVNEGKVEDALGLLRSMQKDGWKPDVITYNTILSGHARNGLKTQAFELLSEMVQMGLKPNVVSFNILISGFQQSGLSYEALKVFRIMQSPSDGCNPSEVLNLSMRPNPITITGALPACADLNLWCQGKEIHGYTLRNCFEPNIFVSSALVDMYAKCHDMDSANKVFFRIDGRNTVSWNALMAGYINNKQPEEALKLFLEMLGEGLQPSSITFMILFPACGDIAAIRFGRGLHGYAAKCQLDELKNAIASALIDMYAKCGSILDAKSVFDSEVEKDVPLWNAMISAFSVHGMARNAFSVFEQMELLGILPDHITFVALLSACARDGLVEEGWKYFNSMEISYGVAATLEHYTCMVGILGGAGLLDEALDFIRQLPYPPDACMWATLLQACRVHSNPEIGERAAKALFELEPDNATNYMLLSNIYVSSGMWDFAKNLRSFMRGRKLLTIKECSYLTVGSHICAFKGGESSHPELEEILETWDKLARKMELSGYFPLDPVFDDEEKELDPFSCLHTEKLAICFGIISSNAYRPVHVSKNIRMCIDCHTSAKLISKIDGREIFVKDVCFYHHMKDGICSCQDRW</sequence>
<feature type="repeat" description="PPR" evidence="3">
    <location>
        <begin position="423"/>
        <end position="457"/>
    </location>
</feature>
<feature type="repeat" description="PPR" evidence="3">
    <location>
        <begin position="287"/>
        <end position="321"/>
    </location>
</feature>
<dbReference type="PROSITE" id="PS51375">
    <property type="entry name" value="PPR"/>
    <property type="match status" value="10"/>
</dbReference>
<organism evidence="5 6">
    <name type="scientific">Vitis rotundifolia</name>
    <name type="common">Muscadine grape</name>
    <dbReference type="NCBI Taxonomy" id="103349"/>
    <lineage>
        <taxon>Eukaryota</taxon>
        <taxon>Viridiplantae</taxon>
        <taxon>Streptophyta</taxon>
        <taxon>Embryophyta</taxon>
        <taxon>Tracheophyta</taxon>
        <taxon>Spermatophyta</taxon>
        <taxon>Magnoliopsida</taxon>
        <taxon>eudicotyledons</taxon>
        <taxon>Gunneridae</taxon>
        <taxon>Pentapetalae</taxon>
        <taxon>rosids</taxon>
        <taxon>Vitales</taxon>
        <taxon>Vitaceae</taxon>
        <taxon>Viteae</taxon>
        <taxon>Vitis</taxon>
    </lineage>
</organism>